<dbReference type="Proteomes" id="UP000244978">
    <property type="component" value="Unassembled WGS sequence"/>
</dbReference>
<dbReference type="EMBL" id="QEEX01000001">
    <property type="protein sequence ID" value="PWB98224.1"/>
    <property type="molecule type" value="Genomic_DNA"/>
</dbReference>
<sequence length="112" mass="12460">MRLRLRLSFGLRLGERLGERGFLGSLEGGGFQRRLKQGVLLGREHGAKGCWRFGNYRRGGFNGLSLLGNPGQQAGGHQGCEEDAEHEPPRERARAASHSARFRAGRQRFAMQ</sequence>
<protein>
    <submittedName>
        <fullName evidence="2">Uncharacterized protein</fullName>
    </submittedName>
</protein>
<organism evidence="2 3">
    <name type="scientific">Homoserinimonas hongtaonis</name>
    <dbReference type="NCBI Taxonomy" id="2079791"/>
    <lineage>
        <taxon>Bacteria</taxon>
        <taxon>Bacillati</taxon>
        <taxon>Actinomycetota</taxon>
        <taxon>Actinomycetes</taxon>
        <taxon>Micrococcales</taxon>
        <taxon>Microbacteriaceae</taxon>
        <taxon>Homoserinimonas</taxon>
    </lineage>
</organism>
<reference evidence="3" key="1">
    <citation type="submission" date="2018-04" db="EMBL/GenBank/DDBJ databases">
        <authorList>
            <person name="Liu S."/>
            <person name="Wang Z."/>
            <person name="Li J."/>
        </authorList>
    </citation>
    <scope>NUCLEOTIDE SEQUENCE [LARGE SCALE GENOMIC DNA]</scope>
    <source>
        <strain evidence="3">S1194</strain>
    </source>
</reference>
<accession>A0A2U1T2W4</accession>
<gene>
    <name evidence="2" type="ORF">DF220_10585</name>
</gene>
<evidence type="ECO:0000313" key="3">
    <source>
        <dbReference type="Proteomes" id="UP000244978"/>
    </source>
</evidence>
<name>A0A2U1T2W4_9MICO</name>
<evidence type="ECO:0000256" key="1">
    <source>
        <dbReference type="SAM" id="MobiDB-lite"/>
    </source>
</evidence>
<evidence type="ECO:0000313" key="2">
    <source>
        <dbReference type="EMBL" id="PWB98224.1"/>
    </source>
</evidence>
<dbReference type="AlphaFoldDB" id="A0A2U1T2W4"/>
<feature type="region of interest" description="Disordered" evidence="1">
    <location>
        <begin position="67"/>
        <end position="112"/>
    </location>
</feature>
<comment type="caution">
    <text evidence="2">The sequence shown here is derived from an EMBL/GenBank/DDBJ whole genome shotgun (WGS) entry which is preliminary data.</text>
</comment>
<proteinExistence type="predicted"/>
<keyword evidence="3" id="KW-1185">Reference proteome</keyword>